<gene>
    <name evidence="4" type="ORF">HW561_04475</name>
</gene>
<evidence type="ECO:0000313" key="4">
    <source>
        <dbReference type="EMBL" id="NVO55045.1"/>
    </source>
</evidence>
<proteinExistence type="inferred from homology"/>
<feature type="domain" description="MmgE/PrpD C-terminal" evidence="3">
    <location>
        <begin position="263"/>
        <end position="375"/>
    </location>
</feature>
<dbReference type="Gene3D" id="3.30.1330.120">
    <property type="entry name" value="2-methylcitrate dehydratase PrpD"/>
    <property type="match status" value="1"/>
</dbReference>
<dbReference type="InterPro" id="IPR042188">
    <property type="entry name" value="MmgE/PrpD_sf_2"/>
</dbReference>
<dbReference type="InterPro" id="IPR045336">
    <property type="entry name" value="MmgE_PrpD_N"/>
</dbReference>
<dbReference type="PANTHER" id="PTHR16943:SF8">
    <property type="entry name" value="2-METHYLCITRATE DEHYDRATASE"/>
    <property type="match status" value="1"/>
</dbReference>
<dbReference type="Proteomes" id="UP000630805">
    <property type="component" value="Unassembled WGS sequence"/>
</dbReference>
<accession>A0ABX2PLQ3</accession>
<dbReference type="Pfam" id="PF03972">
    <property type="entry name" value="MmgE_PrpD_N"/>
    <property type="match status" value="1"/>
</dbReference>
<evidence type="ECO:0000259" key="2">
    <source>
        <dbReference type="Pfam" id="PF03972"/>
    </source>
</evidence>
<comment type="caution">
    <text evidence="4">The sequence shown here is derived from an EMBL/GenBank/DDBJ whole genome shotgun (WGS) entry which is preliminary data.</text>
</comment>
<evidence type="ECO:0000259" key="3">
    <source>
        <dbReference type="Pfam" id="PF19305"/>
    </source>
</evidence>
<dbReference type="PANTHER" id="PTHR16943">
    <property type="entry name" value="2-METHYLCITRATE DEHYDRATASE-RELATED"/>
    <property type="match status" value="1"/>
</dbReference>
<dbReference type="RefSeq" id="WP_176862046.1">
    <property type="nucleotide sequence ID" value="NZ_JABXWT010000001.1"/>
</dbReference>
<evidence type="ECO:0000313" key="5">
    <source>
        <dbReference type="Proteomes" id="UP000630805"/>
    </source>
</evidence>
<organism evidence="4 5">
    <name type="scientific">Ruegeria haliotis</name>
    <dbReference type="NCBI Taxonomy" id="2747601"/>
    <lineage>
        <taxon>Bacteria</taxon>
        <taxon>Pseudomonadati</taxon>
        <taxon>Pseudomonadota</taxon>
        <taxon>Alphaproteobacteria</taxon>
        <taxon>Rhodobacterales</taxon>
        <taxon>Roseobacteraceae</taxon>
        <taxon>Ruegeria</taxon>
    </lineage>
</organism>
<name>A0ABX2PLQ3_9RHOB</name>
<protein>
    <submittedName>
        <fullName evidence="4">MmgE/PrpD family protein</fullName>
    </submittedName>
</protein>
<reference evidence="4 5" key="1">
    <citation type="submission" date="2020-06" db="EMBL/GenBank/DDBJ databases">
        <authorList>
            <person name="Cao W.R."/>
        </authorList>
    </citation>
    <scope>NUCLEOTIDE SEQUENCE [LARGE SCALE GENOMIC DNA]</scope>
    <source>
        <strain evidence="4 5">B1Z28</strain>
    </source>
</reference>
<dbReference type="Pfam" id="PF19305">
    <property type="entry name" value="MmgE_PrpD_C"/>
    <property type="match status" value="1"/>
</dbReference>
<dbReference type="InterPro" id="IPR036148">
    <property type="entry name" value="MmgE/PrpD_sf"/>
</dbReference>
<evidence type="ECO:0000256" key="1">
    <source>
        <dbReference type="ARBA" id="ARBA00006174"/>
    </source>
</evidence>
<keyword evidence="5" id="KW-1185">Reference proteome</keyword>
<dbReference type="SUPFAM" id="SSF103378">
    <property type="entry name" value="2-methylcitrate dehydratase PrpD"/>
    <property type="match status" value="1"/>
</dbReference>
<dbReference type="Gene3D" id="1.10.4100.10">
    <property type="entry name" value="2-methylcitrate dehydratase PrpD"/>
    <property type="match status" value="1"/>
</dbReference>
<sequence length="431" mass="45996">MNDLTHSLAAFAASPVTTSAQTRIVTSLSVLDWVAVGRAGATEPVSNVIRDMVLAENGAAQAHLFGGGAAPLRAAALVNGTVSHALDYDDTHFAHIGHPSVAVMPAALAVTEWDDRILVDFLEAALVGMEVSIRIGLWLGRAHYQAGFHQTATSGAFGAAVAAGRVFGFDTDQMRNVLGLTATRAAGMKAQFGTMGKPYNAGLAASAGLEAALLVQRGFEANADVLEGQYGFGATHQGVADLKTALDGLGEDWLFEAVSHKFHACCHGLHAALEAAREMDIAEPEVAEIKIRTHPRWMSVCNQMSPTSGLGAKFSYRTVIAMQSLGYDTALPDSYSKKTCANPRIQSLRDRITVEADDTLSETQAHLSLLRRDGVRRESLHDLLAPMSLADREDRVRGKAAKLIGRDEADAIWSMLRTGGRARDLANRLVD</sequence>
<dbReference type="InterPro" id="IPR042183">
    <property type="entry name" value="MmgE/PrpD_sf_1"/>
</dbReference>
<feature type="domain" description="MmgE/PrpD N-terminal" evidence="2">
    <location>
        <begin position="8"/>
        <end position="242"/>
    </location>
</feature>
<dbReference type="InterPro" id="IPR005656">
    <property type="entry name" value="MmgE_PrpD"/>
</dbReference>
<comment type="similarity">
    <text evidence="1">Belongs to the PrpD family.</text>
</comment>
<dbReference type="EMBL" id="JABXWT010000001">
    <property type="protein sequence ID" value="NVO55045.1"/>
    <property type="molecule type" value="Genomic_DNA"/>
</dbReference>
<dbReference type="InterPro" id="IPR045337">
    <property type="entry name" value="MmgE_PrpD_C"/>
</dbReference>